<reference evidence="1" key="1">
    <citation type="submission" date="2020-03" db="EMBL/GenBank/DDBJ databases">
        <title>Hybrid Assembly of Korean Phytophthora infestans isolates.</title>
        <authorList>
            <person name="Prokchorchik M."/>
            <person name="Lee Y."/>
            <person name="Seo J."/>
            <person name="Cho J.-H."/>
            <person name="Park Y.-E."/>
            <person name="Jang D.-C."/>
            <person name="Im J.-S."/>
            <person name="Choi J.-G."/>
            <person name="Park H.-J."/>
            <person name="Lee G.-B."/>
            <person name="Lee Y.-G."/>
            <person name="Hong S.-Y."/>
            <person name="Cho K."/>
            <person name="Sohn K.H."/>
        </authorList>
    </citation>
    <scope>NUCLEOTIDE SEQUENCE</scope>
    <source>
        <strain evidence="1">KR_2_A2</strain>
    </source>
</reference>
<dbReference type="SUPFAM" id="SSF53098">
    <property type="entry name" value="Ribonuclease H-like"/>
    <property type="match status" value="1"/>
</dbReference>
<evidence type="ECO:0000313" key="2">
    <source>
        <dbReference type="Proteomes" id="UP000704712"/>
    </source>
</evidence>
<evidence type="ECO:0000313" key="1">
    <source>
        <dbReference type="EMBL" id="KAF4127039.1"/>
    </source>
</evidence>
<name>A0A8S9TK48_PHYIN</name>
<protein>
    <submittedName>
        <fullName evidence="1">Uncharacterized protein</fullName>
    </submittedName>
</protein>
<dbReference type="InterPro" id="IPR012337">
    <property type="entry name" value="RNaseH-like_sf"/>
</dbReference>
<dbReference type="AlphaFoldDB" id="A0A8S9TK48"/>
<sequence>MFTDLPSKYARFVCAMDLQKIKVLLCASWTFSIALDMSTHMSVSYLDTRIRLFHCGQIINLHLLAIPMYDSHTGEAMFNAIIPVLDVLCPDWKEVMLGVTTDGERKMTGSSKGMATRFQKVCSSGFMRVWCGLHQLDLVLQKAFKAARMGQFHSSMTSTIAYLRRQAKLIRTMNSTAPLLQDKRWESMLKCCTWFKSNRIKIATHLAMENPACKPPDKWWLCLTLIHLLSKRAVITFRSLESYTALVSEQVEALKRLSRDLLSVFGGRAVLDADRVNLVQLESNHVFSDDRTILVNPNTILDLLLDDGTFTIQILDSLGPDLAFELVKDFALVIANLVASVNIIEPERNNKNEALEGNTPPALPRDLIKLKGRDISALINLHRDRLHSRWSEVEIDMIEQEHAALTDLYASQAEFRRQIDEASSELKTVTAFEDAWKDMLHRFAGGLATTFPGTSSVESDFSVLKWEKKLSKSRLTNFSLEGALHSKQYDLLESLTGLEINE</sequence>
<dbReference type="PANTHER" id="PTHR37067:SF3">
    <property type="entry name" value="PX DOMAIN-CONTAINING PROTEIN"/>
    <property type="match status" value="1"/>
</dbReference>
<gene>
    <name evidence="1" type="ORF">GN958_ATG23762</name>
</gene>
<comment type="caution">
    <text evidence="1">The sequence shown here is derived from an EMBL/GenBank/DDBJ whole genome shotgun (WGS) entry which is preliminary data.</text>
</comment>
<dbReference type="EMBL" id="JAACNO010003342">
    <property type="protein sequence ID" value="KAF4127039.1"/>
    <property type="molecule type" value="Genomic_DNA"/>
</dbReference>
<organism evidence="1 2">
    <name type="scientific">Phytophthora infestans</name>
    <name type="common">Potato late blight agent</name>
    <name type="synonym">Botrytis infestans</name>
    <dbReference type="NCBI Taxonomy" id="4787"/>
    <lineage>
        <taxon>Eukaryota</taxon>
        <taxon>Sar</taxon>
        <taxon>Stramenopiles</taxon>
        <taxon>Oomycota</taxon>
        <taxon>Peronosporomycetes</taxon>
        <taxon>Peronosporales</taxon>
        <taxon>Peronosporaceae</taxon>
        <taxon>Phytophthora</taxon>
    </lineage>
</organism>
<accession>A0A8S9TK48</accession>
<dbReference type="PANTHER" id="PTHR37067">
    <property type="entry name" value="PX DOMAIN-CONTAINING PROTEIN"/>
    <property type="match status" value="1"/>
</dbReference>
<dbReference type="Proteomes" id="UP000704712">
    <property type="component" value="Unassembled WGS sequence"/>
</dbReference>
<proteinExistence type="predicted"/>